<keyword evidence="4" id="KW-1185">Reference proteome</keyword>
<reference evidence="3 4" key="1">
    <citation type="journal article" date="2022" name="Front. Microbiol.">
        <title>Identification and characterization of a novel class of self-sufficient cytochrome P450 hydroxylase involved in cyclohexanecarboxylate degradation in Paraburkholderia terrae strain KU-64.</title>
        <authorList>
            <person name="Yamamoto T."/>
            <person name="Hasegawa Y."/>
            <person name="Iwaki H."/>
        </authorList>
    </citation>
    <scope>NUCLEOTIDE SEQUENCE [LARGE SCALE GENOMIC DNA]</scope>
    <source>
        <strain evidence="3 4">KU-64</strain>
    </source>
</reference>
<dbReference type="RefSeq" id="WP_229516110.1">
    <property type="nucleotide sequence ID" value="NZ_AP024957.1"/>
</dbReference>
<proteinExistence type="predicted"/>
<protein>
    <recommendedName>
        <fullName evidence="2">eCIS core domain-containing protein</fullName>
    </recommendedName>
</protein>
<feature type="region of interest" description="Disordered" evidence="1">
    <location>
        <begin position="1"/>
        <end position="23"/>
    </location>
</feature>
<sequence length="668" mass="72974">MFAPHVAKGPAKANLRPRSTSVERTVPFNRLQVSRSPPANIQRKLIVGQVNDPLEHEADRIADQVMRAPEPGAAETGNPTQLNDQWTACKYDQLQRDPQAGSQAPASEVPEIVHEQLRAPGQPLDSETRAYFEPRFGFDFGTVRVHHDSRAAESARSVGALAYTVGANVVFAAGMYRPHDPGARKLLAHELVHVVQQGAASTLIVRPVSLLPDRSGCAVTSAHSMDKTATIGNAPRATSAPMDMLYRAATPADEAQAAQARQNHEAQQRNVENLLEKGRKITPDPSKGIADGDNLFRNSIELLDTGRIRLTVLSQTHDSATRRPPEYAYFDTRVDYPHVGGDYPADPAVKQGAGLAYEKQNLVGAMISNPIAGLKAQPGFMQLFTDSGLLDYDEFKQHFVHEAQHFADLHMPSYGTQGNTWLEKFETYKTEFRAFWIQPTTPAPAPKQVDGLTLASGGAIGISRQTPPFSPATEPASPWDVTITDAAGCAACTSAPQPPQPAGTSAREQASKPRPGTVKSHFKNKRQQEIFFHLAQLYTSKKFDCLYVCNAAFREAVNNYDQPASMNLVNSTRLVSLNDALVNVRPSMAADDPEIRGSLITALMNLDAIDWQFLKNRRLSAPIWDVVSTRVPATIRDGLRQLAAEPGTPNSIDIQGLLSTSNLLKPRR</sequence>
<feature type="region of interest" description="Disordered" evidence="1">
    <location>
        <begin position="492"/>
        <end position="520"/>
    </location>
</feature>
<feature type="domain" description="eCIS core" evidence="2">
    <location>
        <begin position="123"/>
        <end position="199"/>
    </location>
</feature>
<dbReference type="Proteomes" id="UP001319874">
    <property type="component" value="Chromosome 3"/>
</dbReference>
<evidence type="ECO:0000313" key="4">
    <source>
        <dbReference type="Proteomes" id="UP001319874"/>
    </source>
</evidence>
<evidence type="ECO:0000259" key="2">
    <source>
        <dbReference type="Pfam" id="PF13699"/>
    </source>
</evidence>
<dbReference type="InterPro" id="IPR025295">
    <property type="entry name" value="eCIS_core_dom"/>
</dbReference>
<evidence type="ECO:0000313" key="3">
    <source>
        <dbReference type="EMBL" id="BCZ84348.1"/>
    </source>
</evidence>
<organism evidence="3 4">
    <name type="scientific">Paraburkholderia terrae</name>
    <dbReference type="NCBI Taxonomy" id="311230"/>
    <lineage>
        <taxon>Bacteria</taxon>
        <taxon>Pseudomonadati</taxon>
        <taxon>Pseudomonadota</taxon>
        <taxon>Betaproteobacteria</taxon>
        <taxon>Burkholderiales</taxon>
        <taxon>Burkholderiaceae</taxon>
        <taxon>Paraburkholderia</taxon>
    </lineage>
</organism>
<dbReference type="EMBL" id="AP024957">
    <property type="protein sequence ID" value="BCZ84348.1"/>
    <property type="molecule type" value="Genomic_DNA"/>
</dbReference>
<gene>
    <name evidence="3" type="ORF">PTKU64_80230</name>
</gene>
<accession>A0ABN6JWF1</accession>
<evidence type="ECO:0000256" key="1">
    <source>
        <dbReference type="SAM" id="MobiDB-lite"/>
    </source>
</evidence>
<name>A0ABN6JWF1_9BURK</name>
<dbReference type="Pfam" id="PF13699">
    <property type="entry name" value="eCIS_core"/>
    <property type="match status" value="1"/>
</dbReference>